<evidence type="ECO:0000313" key="17">
    <source>
        <dbReference type="Proteomes" id="UP000577697"/>
    </source>
</evidence>
<evidence type="ECO:0000256" key="2">
    <source>
        <dbReference type="ARBA" id="ARBA00004651"/>
    </source>
</evidence>
<dbReference type="InterPro" id="IPR052168">
    <property type="entry name" value="Cytochrome_b561_oxidase"/>
</dbReference>
<evidence type="ECO:0000256" key="8">
    <source>
        <dbReference type="ARBA" id="ARBA00022982"/>
    </source>
</evidence>
<keyword evidence="5" id="KW-0349">Heme</keyword>
<feature type="domain" description="Cytochrome b561 bacterial/Ni-hydrogenase" evidence="15">
    <location>
        <begin position="37"/>
        <end position="192"/>
    </location>
</feature>
<evidence type="ECO:0000256" key="6">
    <source>
        <dbReference type="ARBA" id="ARBA00022692"/>
    </source>
</evidence>
<name>A0ABR6H3A7_AMIAI</name>
<evidence type="ECO:0000256" key="11">
    <source>
        <dbReference type="ARBA" id="ARBA00023136"/>
    </source>
</evidence>
<dbReference type="Proteomes" id="UP000577697">
    <property type="component" value="Unassembled WGS sequence"/>
</dbReference>
<dbReference type="SUPFAM" id="SSF81342">
    <property type="entry name" value="Transmembrane di-heme cytochromes"/>
    <property type="match status" value="1"/>
</dbReference>
<accession>A0ABR6H3A7</accession>
<comment type="cofactor">
    <cofactor evidence="1">
        <name>heme b</name>
        <dbReference type="ChEBI" id="CHEBI:60344"/>
    </cofactor>
</comment>
<reference evidence="16 17" key="1">
    <citation type="submission" date="2020-08" db="EMBL/GenBank/DDBJ databases">
        <title>Genomic Encyclopedia of Type Strains, Phase IV (KMG-IV): sequencing the most valuable type-strain genomes for metagenomic binning, comparative biology and taxonomic classification.</title>
        <authorList>
            <person name="Goeker M."/>
        </authorList>
    </citation>
    <scope>NUCLEOTIDE SEQUENCE [LARGE SCALE GENOMIC DNA]</scope>
    <source>
        <strain evidence="16 17">DSM 10368</strain>
    </source>
</reference>
<evidence type="ECO:0000259" key="15">
    <source>
        <dbReference type="Pfam" id="PF01292"/>
    </source>
</evidence>
<dbReference type="PANTHER" id="PTHR30529:SF7">
    <property type="entry name" value="CYTOCHROME B561 BACTERIAL_NI-HYDROGENASE DOMAIN-CONTAINING PROTEIN"/>
    <property type="match status" value="1"/>
</dbReference>
<feature type="region of interest" description="Disordered" evidence="13">
    <location>
        <begin position="1"/>
        <end position="29"/>
    </location>
</feature>
<organism evidence="16 17">
    <name type="scientific">Aminobacter aminovorans</name>
    <name type="common">Chelatobacter heintzii</name>
    <dbReference type="NCBI Taxonomy" id="83263"/>
    <lineage>
        <taxon>Bacteria</taxon>
        <taxon>Pseudomonadati</taxon>
        <taxon>Pseudomonadota</taxon>
        <taxon>Alphaproteobacteria</taxon>
        <taxon>Hyphomicrobiales</taxon>
        <taxon>Phyllobacteriaceae</taxon>
        <taxon>Aminobacter</taxon>
    </lineage>
</organism>
<proteinExistence type="inferred from homology"/>
<gene>
    <name evidence="16" type="ORF">FHS67_001296</name>
</gene>
<feature type="compositionally biased region" description="Basic and acidic residues" evidence="13">
    <location>
        <begin position="1"/>
        <end position="11"/>
    </location>
</feature>
<evidence type="ECO:0000256" key="7">
    <source>
        <dbReference type="ARBA" id="ARBA00022723"/>
    </source>
</evidence>
<feature type="transmembrane region" description="Helical" evidence="14">
    <location>
        <begin position="37"/>
        <end position="58"/>
    </location>
</feature>
<dbReference type="InterPro" id="IPR016174">
    <property type="entry name" value="Di-haem_cyt_TM"/>
</dbReference>
<keyword evidence="6 14" id="KW-0812">Transmembrane</keyword>
<dbReference type="EMBL" id="JACICB010000004">
    <property type="protein sequence ID" value="MBB3704986.1"/>
    <property type="molecule type" value="Genomic_DNA"/>
</dbReference>
<keyword evidence="3" id="KW-0813">Transport</keyword>
<evidence type="ECO:0000256" key="1">
    <source>
        <dbReference type="ARBA" id="ARBA00001970"/>
    </source>
</evidence>
<evidence type="ECO:0000256" key="12">
    <source>
        <dbReference type="ARBA" id="ARBA00037975"/>
    </source>
</evidence>
<keyword evidence="10" id="KW-0408">Iron</keyword>
<comment type="subcellular location">
    <subcellularLocation>
        <location evidence="2">Cell membrane</location>
        <topology evidence="2">Multi-pass membrane protein</topology>
    </subcellularLocation>
</comment>
<sequence length="196" mass="21486">MTKHRDDEKVPKRGPASSEAQSATHGEMRMTRQVSGYSTAQVALHWSVVVLVAFQYLAHDGMEAAWRAFLRNEPTAPDTSLLAYMHVVAGVTILLLALARVHLRLTRGAPPPPPDEPRLLQILSEAVHGLIYLSLFLLPLSGGVAWFAGLEAAAAAHNVLKTALLGAIVLHIAGALFQHFVRRSDVMMRMFRPQRS</sequence>
<feature type="transmembrane region" description="Helical" evidence="14">
    <location>
        <begin position="130"/>
        <end position="150"/>
    </location>
</feature>
<keyword evidence="9 14" id="KW-1133">Transmembrane helix</keyword>
<feature type="transmembrane region" description="Helical" evidence="14">
    <location>
        <begin position="81"/>
        <end position="99"/>
    </location>
</feature>
<keyword evidence="4" id="KW-1003">Cell membrane</keyword>
<dbReference type="PANTHER" id="PTHR30529">
    <property type="entry name" value="CYTOCHROME B561"/>
    <property type="match status" value="1"/>
</dbReference>
<protein>
    <submittedName>
        <fullName evidence="16">Cytochrome b561</fullName>
    </submittedName>
</protein>
<comment type="similarity">
    <text evidence="12">Belongs to the cytochrome b561 family.</text>
</comment>
<feature type="transmembrane region" description="Helical" evidence="14">
    <location>
        <begin position="162"/>
        <end position="181"/>
    </location>
</feature>
<dbReference type="RefSeq" id="WP_169808411.1">
    <property type="nucleotide sequence ID" value="NZ_CP015007.1"/>
</dbReference>
<keyword evidence="17" id="KW-1185">Reference proteome</keyword>
<keyword evidence="7" id="KW-0479">Metal-binding</keyword>
<evidence type="ECO:0000256" key="14">
    <source>
        <dbReference type="SAM" id="Phobius"/>
    </source>
</evidence>
<keyword evidence="8" id="KW-0249">Electron transport</keyword>
<evidence type="ECO:0000313" key="16">
    <source>
        <dbReference type="EMBL" id="MBB3704986.1"/>
    </source>
</evidence>
<keyword evidence="11 14" id="KW-0472">Membrane</keyword>
<evidence type="ECO:0000256" key="13">
    <source>
        <dbReference type="SAM" id="MobiDB-lite"/>
    </source>
</evidence>
<comment type="caution">
    <text evidence="16">The sequence shown here is derived from an EMBL/GenBank/DDBJ whole genome shotgun (WGS) entry which is preliminary data.</text>
</comment>
<evidence type="ECO:0000256" key="5">
    <source>
        <dbReference type="ARBA" id="ARBA00022617"/>
    </source>
</evidence>
<dbReference type="Pfam" id="PF01292">
    <property type="entry name" value="Ni_hydr_CYTB"/>
    <property type="match status" value="1"/>
</dbReference>
<dbReference type="InterPro" id="IPR011577">
    <property type="entry name" value="Cyt_b561_bac/Ni-Hgenase"/>
</dbReference>
<evidence type="ECO:0000256" key="10">
    <source>
        <dbReference type="ARBA" id="ARBA00023004"/>
    </source>
</evidence>
<evidence type="ECO:0000256" key="3">
    <source>
        <dbReference type="ARBA" id="ARBA00022448"/>
    </source>
</evidence>
<evidence type="ECO:0000256" key="9">
    <source>
        <dbReference type="ARBA" id="ARBA00022989"/>
    </source>
</evidence>
<evidence type="ECO:0000256" key="4">
    <source>
        <dbReference type="ARBA" id="ARBA00022475"/>
    </source>
</evidence>